<name>A0A9W6RVW6_9ACTN</name>
<protein>
    <recommendedName>
        <fullName evidence="1">Immunity protein 35 domain-containing protein</fullName>
    </recommendedName>
</protein>
<feature type="domain" description="Immunity protein 35" evidence="1">
    <location>
        <begin position="6"/>
        <end position="94"/>
    </location>
</feature>
<comment type="caution">
    <text evidence="2">The sequence shown here is derived from an EMBL/GenBank/DDBJ whole genome shotgun (WGS) entry which is preliminary data.</text>
</comment>
<evidence type="ECO:0000313" key="3">
    <source>
        <dbReference type="Proteomes" id="UP001165135"/>
    </source>
</evidence>
<dbReference type="Proteomes" id="UP001165135">
    <property type="component" value="Unassembled WGS sequence"/>
</dbReference>
<dbReference type="AlphaFoldDB" id="A0A9W6RVW6"/>
<dbReference type="EMBL" id="BSTJ01000017">
    <property type="protein sequence ID" value="GLY81077.1"/>
    <property type="molecule type" value="Genomic_DNA"/>
</dbReference>
<dbReference type="InterPro" id="IPR029082">
    <property type="entry name" value="Imm35"/>
</dbReference>
<reference evidence="2" key="1">
    <citation type="submission" date="2023-03" db="EMBL/GenBank/DDBJ databases">
        <title>Actinoallomurus iriomotensis NBRC 103681.</title>
        <authorList>
            <person name="Ichikawa N."/>
            <person name="Sato H."/>
            <person name="Tonouchi N."/>
        </authorList>
    </citation>
    <scope>NUCLEOTIDE SEQUENCE</scope>
    <source>
        <strain evidence="2">NBRC 103681</strain>
    </source>
</reference>
<evidence type="ECO:0000313" key="2">
    <source>
        <dbReference type="EMBL" id="GLY81077.1"/>
    </source>
</evidence>
<sequence length="101" mass="11377">MISRDEADRIARDYVAREFPPMEGAEDIVIDDAATIERPYGWLFTCATATYVRTRDPDQGLAGVGPLLILREDGRLIPYTSIYTNEAALREYEQQHGVELG</sequence>
<gene>
    <name evidence="2" type="ORF">Airi01_093440</name>
</gene>
<dbReference type="Pfam" id="PF15567">
    <property type="entry name" value="Imm35"/>
    <property type="match status" value="1"/>
</dbReference>
<dbReference type="RefSeq" id="WP_285635358.1">
    <property type="nucleotide sequence ID" value="NZ_BSTJ01000017.1"/>
</dbReference>
<evidence type="ECO:0000259" key="1">
    <source>
        <dbReference type="Pfam" id="PF15567"/>
    </source>
</evidence>
<organism evidence="2 3">
    <name type="scientific">Actinoallomurus iriomotensis</name>
    <dbReference type="NCBI Taxonomy" id="478107"/>
    <lineage>
        <taxon>Bacteria</taxon>
        <taxon>Bacillati</taxon>
        <taxon>Actinomycetota</taxon>
        <taxon>Actinomycetes</taxon>
        <taxon>Streptosporangiales</taxon>
        <taxon>Thermomonosporaceae</taxon>
        <taxon>Actinoallomurus</taxon>
    </lineage>
</organism>
<proteinExistence type="predicted"/>
<accession>A0A9W6RVW6</accession>